<feature type="domain" description="FAD dependent oxidoreductase" evidence="6">
    <location>
        <begin position="7"/>
        <end position="365"/>
    </location>
</feature>
<evidence type="ECO:0000313" key="7">
    <source>
        <dbReference type="EMBL" id="MCG2576259.1"/>
    </source>
</evidence>
<evidence type="ECO:0000256" key="5">
    <source>
        <dbReference type="ARBA" id="ARBA00037941"/>
    </source>
</evidence>
<dbReference type="PANTHER" id="PTHR43104">
    <property type="entry name" value="L-2-HYDROXYGLUTARATE DEHYDROGENASE, MITOCHONDRIAL"/>
    <property type="match status" value="1"/>
</dbReference>
<evidence type="ECO:0000256" key="4">
    <source>
        <dbReference type="ARBA" id="ARBA00023002"/>
    </source>
</evidence>
<dbReference type="Gene3D" id="3.50.50.60">
    <property type="entry name" value="FAD/NAD(P)-binding domain"/>
    <property type="match status" value="1"/>
</dbReference>
<keyword evidence="4" id="KW-0560">Oxidoreductase</keyword>
<evidence type="ECO:0000259" key="6">
    <source>
        <dbReference type="Pfam" id="PF01266"/>
    </source>
</evidence>
<dbReference type="PROSITE" id="PS51257">
    <property type="entry name" value="PROKAR_LIPOPROTEIN"/>
    <property type="match status" value="1"/>
</dbReference>
<dbReference type="SUPFAM" id="SSF51905">
    <property type="entry name" value="FAD/NAD(P)-binding domain"/>
    <property type="match status" value="1"/>
</dbReference>
<dbReference type="InterPro" id="IPR006076">
    <property type="entry name" value="FAD-dep_OxRdtase"/>
</dbReference>
<gene>
    <name evidence="7" type="ORF">LZ012_04545</name>
</gene>
<dbReference type="Gene3D" id="3.30.9.10">
    <property type="entry name" value="D-Amino Acid Oxidase, subunit A, domain 2"/>
    <property type="match status" value="1"/>
</dbReference>
<comment type="similarity">
    <text evidence="5">Belongs to the L2HGDH family.</text>
</comment>
<proteinExistence type="inferred from homology"/>
<dbReference type="EMBL" id="JAKLTN010000001">
    <property type="protein sequence ID" value="MCG2576259.1"/>
    <property type="molecule type" value="Genomic_DNA"/>
</dbReference>
<dbReference type="InterPro" id="IPR036188">
    <property type="entry name" value="FAD/NAD-bd_sf"/>
</dbReference>
<organism evidence="7 8">
    <name type="scientific">Dechloromonas hankyongensis</name>
    <dbReference type="NCBI Taxonomy" id="2908002"/>
    <lineage>
        <taxon>Bacteria</taxon>
        <taxon>Pseudomonadati</taxon>
        <taxon>Pseudomonadota</taxon>
        <taxon>Betaproteobacteria</taxon>
        <taxon>Rhodocyclales</taxon>
        <taxon>Azonexaceae</taxon>
        <taxon>Dechloromonas</taxon>
    </lineage>
</organism>
<dbReference type="Pfam" id="PF01266">
    <property type="entry name" value="DAO"/>
    <property type="match status" value="1"/>
</dbReference>
<keyword evidence="2" id="KW-0285">Flavoprotein</keyword>
<sequence>MTELRFDAVVVGAGVVGLACARRLARLGLHTVLLEREKGIGRGISSRSSEVIHAGLYYPAGSLKSRLCQRGAERIYRYCERKSVAHRRVGKFVVATRREQEGKLEAIVSHARDNRCRVAMISGKEARRQEPELACVAALSSPDTGILDSHGLMDALLADYESVGGILARCSAVKRGWFEARGTVVELDDEKSTRVSSRFLVNAAGLDAPLVAANLLGFPIDHVPECYFAKGNYFVLTGRSPFSRLIYPMPEPGGLGIHLTLDLQGRARFGPDVEWVDAISYSVDIERRRKFCTAIRSYWPNCNKERLVPAYAGIRPKLGSRENVAEDFVIQDASVHGFPGLVNLFGIESPGLTSCLVIADEVAARLGLQQLEN</sequence>
<name>A0ABS9JZB8_9RHOO</name>
<comment type="caution">
    <text evidence="7">The sequence shown here is derived from an EMBL/GenBank/DDBJ whole genome shotgun (WGS) entry which is preliminary data.</text>
</comment>
<accession>A0ABS9JZB8</accession>
<evidence type="ECO:0000313" key="8">
    <source>
        <dbReference type="Proteomes" id="UP001165384"/>
    </source>
</evidence>
<dbReference type="PANTHER" id="PTHR43104:SF4">
    <property type="entry name" value="L-2-HYDROXYGLUTARATE DEHYDROGENASE, MITOCHONDRIAL"/>
    <property type="match status" value="1"/>
</dbReference>
<dbReference type="Proteomes" id="UP001165384">
    <property type="component" value="Unassembled WGS sequence"/>
</dbReference>
<evidence type="ECO:0000256" key="1">
    <source>
        <dbReference type="ARBA" id="ARBA00001974"/>
    </source>
</evidence>
<keyword evidence="8" id="KW-1185">Reference proteome</keyword>
<dbReference type="RefSeq" id="WP_275707977.1">
    <property type="nucleotide sequence ID" value="NZ_JAKLTN010000001.1"/>
</dbReference>
<protein>
    <submittedName>
        <fullName evidence="7">NAD(P)/FAD-dependent oxidoreductase</fullName>
    </submittedName>
</protein>
<comment type="cofactor">
    <cofactor evidence="1">
        <name>FAD</name>
        <dbReference type="ChEBI" id="CHEBI:57692"/>
    </cofactor>
</comment>
<evidence type="ECO:0000256" key="3">
    <source>
        <dbReference type="ARBA" id="ARBA00022827"/>
    </source>
</evidence>
<keyword evidence="3" id="KW-0274">FAD</keyword>
<reference evidence="7" key="1">
    <citation type="submission" date="2022-01" db="EMBL/GenBank/DDBJ databases">
        <authorList>
            <person name="Jo J.-H."/>
            <person name="Im W.-T."/>
        </authorList>
    </citation>
    <scope>NUCLEOTIDE SEQUENCE</scope>
    <source>
        <strain evidence="7">XY25</strain>
    </source>
</reference>
<evidence type="ECO:0000256" key="2">
    <source>
        <dbReference type="ARBA" id="ARBA00022630"/>
    </source>
</evidence>